<dbReference type="STRING" id="200324.A0A2N5SAK7"/>
<organism evidence="2 5">
    <name type="scientific">Puccinia coronata f. sp. avenae</name>
    <dbReference type="NCBI Taxonomy" id="200324"/>
    <lineage>
        <taxon>Eukaryota</taxon>
        <taxon>Fungi</taxon>
        <taxon>Dikarya</taxon>
        <taxon>Basidiomycota</taxon>
        <taxon>Pucciniomycotina</taxon>
        <taxon>Pucciniomycetes</taxon>
        <taxon>Pucciniales</taxon>
        <taxon>Pucciniaceae</taxon>
        <taxon>Puccinia</taxon>
    </lineage>
</organism>
<comment type="similarity">
    <text evidence="1">Belongs to the UPF0538 family.</text>
</comment>
<name>A0A2N5SAK7_9BASI</name>
<dbReference type="PANTHER" id="PTHR18444:SF9">
    <property type="entry name" value="UPF0538 PROTEIN C2ORF76"/>
    <property type="match status" value="1"/>
</dbReference>
<dbReference type="Pfam" id="PF10209">
    <property type="entry name" value="DUF2340"/>
    <property type="match status" value="1"/>
</dbReference>
<evidence type="ECO:0000313" key="5">
    <source>
        <dbReference type="Proteomes" id="UP000235388"/>
    </source>
</evidence>
<accession>A0A2N5SAK7</accession>
<gene>
    <name evidence="4" type="ORF">PCANC_06314</name>
    <name evidence="2" type="ORF">PCANC_23771</name>
    <name evidence="3" type="ORF">PCASD_03460</name>
</gene>
<evidence type="ECO:0000313" key="4">
    <source>
        <dbReference type="EMBL" id="PLW52630.1"/>
    </source>
</evidence>
<proteinExistence type="inferred from homology"/>
<dbReference type="Proteomes" id="UP000235388">
    <property type="component" value="Unassembled WGS sequence"/>
</dbReference>
<dbReference type="EMBL" id="PGCJ01001066">
    <property type="protein sequence ID" value="PLW10276.1"/>
    <property type="molecule type" value="Genomic_DNA"/>
</dbReference>
<keyword evidence="5" id="KW-1185">Reference proteome</keyword>
<protein>
    <recommendedName>
        <fullName evidence="7">Cytoplasmic protein</fullName>
    </recommendedName>
</protein>
<reference evidence="5 6" key="1">
    <citation type="submission" date="2017-11" db="EMBL/GenBank/DDBJ databases">
        <title>De novo assembly and phasing of dikaryotic genomes from two isolates of Puccinia coronata f. sp. avenae, the causal agent of oat crown rust.</title>
        <authorList>
            <person name="Miller M.E."/>
            <person name="Zhang Y."/>
            <person name="Omidvar V."/>
            <person name="Sperschneider J."/>
            <person name="Schwessinger B."/>
            <person name="Raley C."/>
            <person name="Palmer J.M."/>
            <person name="Garnica D."/>
            <person name="Upadhyaya N."/>
            <person name="Rathjen J."/>
            <person name="Taylor J.M."/>
            <person name="Park R.F."/>
            <person name="Dodds P.N."/>
            <person name="Hirsch C.D."/>
            <person name="Kianian S.F."/>
            <person name="Figueroa M."/>
        </authorList>
    </citation>
    <scope>NUCLEOTIDE SEQUENCE [LARGE SCALE GENOMIC DNA]</scope>
    <source>
        <strain evidence="2">12NC29</strain>
        <strain evidence="3">12SD80</strain>
    </source>
</reference>
<dbReference type="EMBL" id="PGCJ01000077">
    <property type="protein sequence ID" value="PLW52630.1"/>
    <property type="molecule type" value="Genomic_DNA"/>
</dbReference>
<evidence type="ECO:0000313" key="6">
    <source>
        <dbReference type="Proteomes" id="UP000235392"/>
    </source>
</evidence>
<dbReference type="EMBL" id="PGCI01000043">
    <property type="protein sequence ID" value="PLW46049.1"/>
    <property type="molecule type" value="Genomic_DNA"/>
</dbReference>
<dbReference type="AlphaFoldDB" id="A0A2N5SAK7"/>
<dbReference type="OrthoDB" id="937at2759"/>
<dbReference type="PANTHER" id="PTHR18444">
    <property type="entry name" value="UPF0538 FAMILY MEMBER"/>
    <property type="match status" value="1"/>
</dbReference>
<dbReference type="Proteomes" id="UP000235392">
    <property type="component" value="Unassembled WGS sequence"/>
</dbReference>
<evidence type="ECO:0000256" key="1">
    <source>
        <dbReference type="ARBA" id="ARBA00007176"/>
    </source>
</evidence>
<dbReference type="InterPro" id="IPR018794">
    <property type="entry name" value="UPF0538"/>
</dbReference>
<evidence type="ECO:0000313" key="2">
    <source>
        <dbReference type="EMBL" id="PLW10276.1"/>
    </source>
</evidence>
<comment type="caution">
    <text evidence="2">The sequence shown here is derived from an EMBL/GenBank/DDBJ whole genome shotgun (WGS) entry which is preliminary data.</text>
</comment>
<evidence type="ECO:0008006" key="7">
    <source>
        <dbReference type="Google" id="ProtNLM"/>
    </source>
</evidence>
<evidence type="ECO:0000313" key="3">
    <source>
        <dbReference type="EMBL" id="PLW46049.1"/>
    </source>
</evidence>
<sequence length="135" mass="15528">MSDPLTNTTKPKTDATITIRVIKSFAYRNVKNLILHHLDLTTTTVDQLLSLCREQISSLPGWKTFQNVTLDTFKLYSKAHGSKTTNLIINLDNDEWIMNEGSKTLSNYGLENESEVSLFNRAEYDNFKLNPEQKW</sequence>